<protein>
    <submittedName>
        <fullName evidence="1">Uncharacterized protein</fullName>
    </submittedName>
</protein>
<accession>A0A916JCL0</accession>
<proteinExistence type="predicted"/>
<evidence type="ECO:0000313" key="1">
    <source>
        <dbReference type="EMBL" id="CAG5001649.1"/>
    </source>
</evidence>
<organism evidence="1 2">
    <name type="scientific">Dyadobacter helix</name>
    <dbReference type="NCBI Taxonomy" id="2822344"/>
    <lineage>
        <taxon>Bacteria</taxon>
        <taxon>Pseudomonadati</taxon>
        <taxon>Bacteroidota</taxon>
        <taxon>Cytophagia</taxon>
        <taxon>Cytophagales</taxon>
        <taxon>Spirosomataceae</taxon>
        <taxon>Dyadobacter</taxon>
    </lineage>
</organism>
<keyword evidence="2" id="KW-1185">Reference proteome</keyword>
<dbReference type="AlphaFoldDB" id="A0A916JCL0"/>
<comment type="caution">
    <text evidence="1">The sequence shown here is derived from an EMBL/GenBank/DDBJ whole genome shotgun (WGS) entry which is preliminary data.</text>
</comment>
<evidence type="ECO:0000313" key="2">
    <source>
        <dbReference type="Proteomes" id="UP000680038"/>
    </source>
</evidence>
<gene>
    <name evidence="1" type="ORF">DYBT9275_02712</name>
</gene>
<dbReference type="EMBL" id="CAJRAF010000002">
    <property type="protein sequence ID" value="CAG5001649.1"/>
    <property type="molecule type" value="Genomic_DNA"/>
</dbReference>
<dbReference type="Proteomes" id="UP000680038">
    <property type="component" value="Unassembled WGS sequence"/>
</dbReference>
<name>A0A916JCL0_9BACT</name>
<sequence>MIGKYKSLTGKSEYEVFWGAHTDGKKKTQSLMCKRTKCSVAGAVLNDPFPIDEKYITWLLKLKSWEKIPEM</sequence>
<reference evidence="1" key="1">
    <citation type="submission" date="2021-04" db="EMBL/GenBank/DDBJ databases">
        <authorList>
            <person name="Rodrigo-Torres L."/>
            <person name="Arahal R. D."/>
            <person name="Lucena T."/>
        </authorList>
    </citation>
    <scope>NUCLEOTIDE SEQUENCE</scope>
    <source>
        <strain evidence="1">CECT 9275</strain>
    </source>
</reference>